<dbReference type="GO" id="GO:0016787">
    <property type="term" value="F:hydrolase activity"/>
    <property type="evidence" value="ECO:0007669"/>
    <property type="project" value="InterPro"/>
</dbReference>
<dbReference type="Pfam" id="PF07859">
    <property type="entry name" value="Abhydrolase_3"/>
    <property type="match status" value="1"/>
</dbReference>
<gene>
    <name evidence="2" type="ORF">BCIN_01g05770</name>
</gene>
<dbReference type="EMBL" id="CP009805">
    <property type="protein sequence ID" value="ATZ45875.1"/>
    <property type="molecule type" value="Genomic_DNA"/>
</dbReference>
<organism evidence="2 3">
    <name type="scientific">Botryotinia fuckeliana (strain B05.10)</name>
    <name type="common">Noble rot fungus</name>
    <name type="synonym">Botrytis cinerea</name>
    <dbReference type="NCBI Taxonomy" id="332648"/>
    <lineage>
        <taxon>Eukaryota</taxon>
        <taxon>Fungi</taxon>
        <taxon>Dikarya</taxon>
        <taxon>Ascomycota</taxon>
        <taxon>Pezizomycotina</taxon>
        <taxon>Leotiomycetes</taxon>
        <taxon>Helotiales</taxon>
        <taxon>Sclerotiniaceae</taxon>
        <taxon>Botrytis</taxon>
    </lineage>
</organism>
<evidence type="ECO:0000259" key="1">
    <source>
        <dbReference type="Pfam" id="PF07859"/>
    </source>
</evidence>
<keyword evidence="3" id="KW-1185">Reference proteome</keyword>
<dbReference type="AlphaFoldDB" id="A0A384J5R1"/>
<reference evidence="2 3" key="3">
    <citation type="journal article" date="2017" name="Mol. Plant Pathol.">
        <title>A gapless genome sequence of the fungus Botrytis cinerea.</title>
        <authorList>
            <person name="Van Kan J.A."/>
            <person name="Stassen J.H."/>
            <person name="Mosbach A."/>
            <person name="Van Der Lee T.A."/>
            <person name="Faino L."/>
            <person name="Farmer A.D."/>
            <person name="Papasotiriou D.G."/>
            <person name="Zhou S."/>
            <person name="Seidl M.F."/>
            <person name="Cottam E."/>
            <person name="Edel D."/>
            <person name="Hahn M."/>
            <person name="Schwartz D.C."/>
            <person name="Dietrich R.A."/>
            <person name="Widdison S."/>
            <person name="Scalliet G."/>
        </authorList>
    </citation>
    <scope>NUCLEOTIDE SEQUENCE [LARGE SCALE GENOMIC DNA]</scope>
    <source>
        <strain evidence="2 3">B05.10</strain>
    </source>
</reference>
<protein>
    <recommendedName>
        <fullName evidence="1">Alpha/beta hydrolase fold-3 domain-containing protein</fullName>
    </recommendedName>
</protein>
<dbReference type="VEuPathDB" id="FungiDB:Bcin01g05770"/>
<dbReference type="PANTHER" id="PTHR23024:SF24">
    <property type="entry name" value="ALPHA_BETA HYDROLASE FOLD-3 DOMAIN-CONTAINING PROTEIN"/>
    <property type="match status" value="1"/>
</dbReference>
<evidence type="ECO:0000313" key="2">
    <source>
        <dbReference type="EMBL" id="ATZ45875.1"/>
    </source>
</evidence>
<sequence length="321" mass="36205">MDSAKFSQFNVSVKTYKSVRDHEIQAYVLVPKNISPGPHPVIVKIHGGGSVAGSAVYAPWFPQYLLTLALRESAIIIAPNYRLLPESTAPEMISDISDFWSWMRTSSLRSSLPSNITANLSRTLLYGDSAGGHLAMLSALTEPENTIRVCIAAYPQLDIEDEWFCKKFEKHPFGAPLLPTAILDNHLEKMDKDPSKRELVSDTRDPGERLQLILVALQQGRYKEMFGEEEHVYPFRVLKKISKDGAKRKMPFLWLYHGEEDSVLPVAGTTKFARKWREAFGEEGLMVHTEEGEDHGFDTETDVDAGWVKERLEKVVGVWLS</sequence>
<reference evidence="2 3" key="1">
    <citation type="journal article" date="2011" name="PLoS Genet.">
        <title>Genomic analysis of the necrotrophic fungal pathogens Sclerotinia sclerotiorum and Botrytis cinerea.</title>
        <authorList>
            <person name="Amselem J."/>
            <person name="Cuomo C.A."/>
            <person name="van Kan J.A."/>
            <person name="Viaud M."/>
            <person name="Benito E.P."/>
            <person name="Couloux A."/>
            <person name="Coutinho P.M."/>
            <person name="de Vries R.P."/>
            <person name="Dyer P.S."/>
            <person name="Fillinger S."/>
            <person name="Fournier E."/>
            <person name="Gout L."/>
            <person name="Hahn M."/>
            <person name="Kohn L."/>
            <person name="Lapalu N."/>
            <person name="Plummer K.M."/>
            <person name="Pradier J.M."/>
            <person name="Quevillon E."/>
            <person name="Sharon A."/>
            <person name="Simon A."/>
            <person name="ten Have A."/>
            <person name="Tudzynski B."/>
            <person name="Tudzynski P."/>
            <person name="Wincker P."/>
            <person name="Andrew M."/>
            <person name="Anthouard V."/>
            <person name="Beever R.E."/>
            <person name="Beffa R."/>
            <person name="Benoit I."/>
            <person name="Bouzid O."/>
            <person name="Brault B."/>
            <person name="Chen Z."/>
            <person name="Choquer M."/>
            <person name="Collemare J."/>
            <person name="Cotton P."/>
            <person name="Danchin E.G."/>
            <person name="Da Silva C."/>
            <person name="Gautier A."/>
            <person name="Giraud C."/>
            <person name="Giraud T."/>
            <person name="Gonzalez C."/>
            <person name="Grossetete S."/>
            <person name="Guldener U."/>
            <person name="Henrissat B."/>
            <person name="Howlett B.J."/>
            <person name="Kodira C."/>
            <person name="Kretschmer M."/>
            <person name="Lappartient A."/>
            <person name="Leroch M."/>
            <person name="Levis C."/>
            <person name="Mauceli E."/>
            <person name="Neuveglise C."/>
            <person name="Oeser B."/>
            <person name="Pearson M."/>
            <person name="Poulain J."/>
            <person name="Poussereau N."/>
            <person name="Quesneville H."/>
            <person name="Rascle C."/>
            <person name="Schumacher J."/>
            <person name="Segurens B."/>
            <person name="Sexton A."/>
            <person name="Silva E."/>
            <person name="Sirven C."/>
            <person name="Soanes D.M."/>
            <person name="Talbot N.J."/>
            <person name="Templeton M."/>
            <person name="Yandava C."/>
            <person name="Yarden O."/>
            <person name="Zeng Q."/>
            <person name="Rollins J.A."/>
            <person name="Lebrun M.H."/>
            <person name="Dickman M."/>
        </authorList>
    </citation>
    <scope>NUCLEOTIDE SEQUENCE [LARGE SCALE GENOMIC DNA]</scope>
    <source>
        <strain evidence="2 3">B05.10</strain>
    </source>
</reference>
<dbReference type="ESTHER" id="botfb-a6rj21">
    <property type="family name" value="Hormone-sensitive_lipase_like"/>
</dbReference>
<accession>A0A384J5R1</accession>
<evidence type="ECO:0000313" key="3">
    <source>
        <dbReference type="Proteomes" id="UP000001798"/>
    </source>
</evidence>
<dbReference type="Gene3D" id="3.40.50.1820">
    <property type="entry name" value="alpha/beta hydrolase"/>
    <property type="match status" value="1"/>
</dbReference>
<dbReference type="InterPro" id="IPR050466">
    <property type="entry name" value="Carboxylest/Gibb_receptor"/>
</dbReference>
<dbReference type="RefSeq" id="XP_001561357.1">
    <property type="nucleotide sequence ID" value="XM_001561307.2"/>
</dbReference>
<dbReference type="KEGG" id="bfu:BCIN_01g05770"/>
<feature type="domain" description="Alpha/beta hydrolase fold-3" evidence="1">
    <location>
        <begin position="42"/>
        <end position="162"/>
    </location>
</feature>
<dbReference type="PANTHER" id="PTHR23024">
    <property type="entry name" value="ARYLACETAMIDE DEACETYLASE"/>
    <property type="match status" value="1"/>
</dbReference>
<dbReference type="SUPFAM" id="SSF53474">
    <property type="entry name" value="alpha/beta-Hydrolases"/>
    <property type="match status" value="1"/>
</dbReference>
<dbReference type="InterPro" id="IPR029058">
    <property type="entry name" value="AB_hydrolase_fold"/>
</dbReference>
<proteinExistence type="predicted"/>
<dbReference type="GeneID" id="5442005"/>
<name>A0A384J5R1_BOTFB</name>
<dbReference type="OrthoDB" id="19653at2759"/>
<dbReference type="OMA" id="CPILLRY"/>
<dbReference type="Proteomes" id="UP000001798">
    <property type="component" value="Chromosome 1"/>
</dbReference>
<reference evidence="2 3" key="2">
    <citation type="journal article" date="2012" name="Eukaryot. Cell">
        <title>Genome update of Botrytis cinerea strains B05.10 and T4.</title>
        <authorList>
            <person name="Staats M."/>
            <person name="van Kan J.A."/>
        </authorList>
    </citation>
    <scope>NUCLEOTIDE SEQUENCE [LARGE SCALE GENOMIC DNA]</scope>
    <source>
        <strain evidence="2 3">B05.10</strain>
    </source>
</reference>
<dbReference type="InterPro" id="IPR013094">
    <property type="entry name" value="AB_hydrolase_3"/>
</dbReference>